<dbReference type="RefSeq" id="XP_022647205.1">
    <property type="nucleotide sequence ID" value="XM_022791470.1"/>
</dbReference>
<protein>
    <recommendedName>
        <fullName evidence="1">Tubulin--tyrosine ligase-like protein 12 SET-like domain-containing protein</fullName>
    </recommendedName>
</protein>
<dbReference type="Pfam" id="PF25556">
    <property type="entry name" value="SET_TTL"/>
    <property type="match status" value="1"/>
</dbReference>
<dbReference type="GO" id="GO:0005737">
    <property type="term" value="C:cytoplasm"/>
    <property type="evidence" value="ECO:0007669"/>
    <property type="project" value="TreeGrafter"/>
</dbReference>
<sequence length="610" mass="71116">MCSTLPPKDVEFDSFLTLHRAQLEMSCVPEHFWPTLCRKLRDETYDAGDNLIFARVQGEDGDVEVVVSSEKGIDRMDPSQIYLCDHAWTFRPNDVRRVLSSNAALRSRLAAMMDIDSNSLDEVLPRVWRFAQTYSLNTAQAEDAVPIWYVMDELGSSISHSREPNFRLVPFYYHPRQVAYSLLFPIENAKMNEVVTRNYVEGPFTDEATVRALLLPWYDFNFTENTDFQQAESEEQFFQSGRHQETMPEANGWSKQGAGHTAPVMSARAKVFTEYTVLRENLRADGRYEVTDYFEEADIVWLNTHFKDFANLRNEYPDMMINQFPFEHILTVKDLFAVVARRGAKPPQDLQTFPKWLPTSYNLMTELPKFAAYFQRREAAGLDNYWIVKPFNLARSLDTYITDNIEFIARLAMTGPKMVCKYITDPVLFNREGIGRVKFDLRYCVLLRDVSPLKVMVHRKFYLRFANRPFALDEFDVYEKHFTVMNYSEETDMKNILCDDFILKFEQQNSNISWASVEAKIFEVFCVLFKNATKFPPPLGLGYNHQSRAMYAIDLMLEWNSRGEIQPKLLELNWAPDCKRACEFYPTFFGDVFDALFKDDLTSKNIVQIM</sequence>
<dbReference type="PROSITE" id="PS51221">
    <property type="entry name" value="TTL"/>
    <property type="match status" value="1"/>
</dbReference>
<dbReference type="AlphaFoldDB" id="A0A7M7M434"/>
<dbReference type="OrthoDB" id="60477at2759"/>
<reference evidence="2" key="1">
    <citation type="submission" date="2021-01" db="UniProtKB">
        <authorList>
            <consortium name="EnsemblMetazoa"/>
        </authorList>
    </citation>
    <scope>IDENTIFICATION</scope>
</reference>
<dbReference type="InterPro" id="IPR057954">
    <property type="entry name" value="SET_TTL12"/>
</dbReference>
<feature type="domain" description="Tubulin--tyrosine ligase-like protein 12 SET-like" evidence="1">
    <location>
        <begin position="61"/>
        <end position="218"/>
    </location>
</feature>
<name>A0A7M7M434_VARDE</name>
<proteinExistence type="predicted"/>
<dbReference type="FunCoup" id="A0A7M7M434">
    <property type="interactions" value="1570"/>
</dbReference>
<dbReference type="PANTHER" id="PTHR46088:SF1">
    <property type="entry name" value="TUBULIN--TYROSINE LIGASE-LIKE PROTEIN 12"/>
    <property type="match status" value="1"/>
</dbReference>
<dbReference type="InterPro" id="IPR027749">
    <property type="entry name" value="TTLL12"/>
</dbReference>
<accession>A0A7M7M434</accession>
<evidence type="ECO:0000259" key="1">
    <source>
        <dbReference type="Pfam" id="PF25556"/>
    </source>
</evidence>
<keyword evidence="3" id="KW-1185">Reference proteome</keyword>
<dbReference type="InterPro" id="IPR004344">
    <property type="entry name" value="TTL/TTLL_fam"/>
</dbReference>
<dbReference type="Proteomes" id="UP000594260">
    <property type="component" value="Unplaced"/>
</dbReference>
<evidence type="ECO:0000313" key="2">
    <source>
        <dbReference type="EnsemblMetazoa" id="XP_022647205"/>
    </source>
</evidence>
<dbReference type="EnsemblMetazoa" id="XM_022791470">
    <property type="protein sequence ID" value="XP_022647205"/>
    <property type="gene ID" value="LOC111244402"/>
</dbReference>
<dbReference type="Gene3D" id="3.30.470.20">
    <property type="entry name" value="ATP-grasp fold, B domain"/>
    <property type="match status" value="1"/>
</dbReference>
<evidence type="ECO:0000313" key="3">
    <source>
        <dbReference type="Proteomes" id="UP000594260"/>
    </source>
</evidence>
<dbReference type="Pfam" id="PF03133">
    <property type="entry name" value="TTL"/>
    <property type="match status" value="1"/>
</dbReference>
<dbReference type="KEGG" id="vde:111244402"/>
<dbReference type="GeneID" id="111244402"/>
<dbReference type="CTD" id="23170"/>
<organism evidence="2 3">
    <name type="scientific">Varroa destructor</name>
    <name type="common">Honeybee mite</name>
    <dbReference type="NCBI Taxonomy" id="109461"/>
    <lineage>
        <taxon>Eukaryota</taxon>
        <taxon>Metazoa</taxon>
        <taxon>Ecdysozoa</taxon>
        <taxon>Arthropoda</taxon>
        <taxon>Chelicerata</taxon>
        <taxon>Arachnida</taxon>
        <taxon>Acari</taxon>
        <taxon>Parasitiformes</taxon>
        <taxon>Mesostigmata</taxon>
        <taxon>Gamasina</taxon>
        <taxon>Dermanyssoidea</taxon>
        <taxon>Varroidae</taxon>
        <taxon>Varroa</taxon>
    </lineage>
</organism>
<dbReference type="OMA" id="WTPDCKR"/>
<dbReference type="InParanoid" id="A0A7M7M434"/>
<dbReference type="PANTHER" id="PTHR46088">
    <property type="entry name" value="TUBULIN--TYROSINE LIGASE-LIKE PROTEIN 12"/>
    <property type="match status" value="1"/>
</dbReference>